<sequence length="537" mass="57577">MKIGSRLGASFAGIICLIMLLSIFTVSRLALINSKVKIITDDQYPKTVLLNEVNENINIIARALRNSVILEDPAQSRQELDRIPLTSKDSLQCFEKLKQTATSLEEKKLLEEIDAIRGPYKTLQKQVIGHIEENQKQEAGQLLMGAYRDSQRQYISAIKKMIELESKGLQQERQDVEQAYKSTRNLSIVFSALAALMGAIFGYLATKSITRPVAELVEINGRLADGDLTVNPTLEGNDEMAALAASSRKVVHNMRGILAEVADASRSVAAASRQMQATAAQIAGGAEEMVSEFGTVAVATEEMAATSNDIASNCHLAAENSQRTISSAVTGSSVVQETIEGMARITDRVQQSAQTVEGLGMRSEQIGEIVSTIEDIADQTNLLALNAAIEAARAGEQGRGFAVVADEVRALAERTTKATREISTMIQGIQKETSTAVVAMEEGVTEVGKGAASSEKSGQALEQIQQQINELSMQINQIATAAAEQTATTGEISSNVQRANGVAIETARGASETAIAADQLAVQAEQLQAMVHKFRLA</sequence>
<dbReference type="InterPro" id="IPR004089">
    <property type="entry name" value="MCPsignal_dom"/>
</dbReference>
<feature type="coiled-coil region" evidence="5">
    <location>
        <begin position="159"/>
        <end position="186"/>
    </location>
</feature>
<dbReference type="InterPro" id="IPR003660">
    <property type="entry name" value="HAMP_dom"/>
</dbReference>
<evidence type="ECO:0000259" key="8">
    <source>
        <dbReference type="PROSITE" id="PS50885"/>
    </source>
</evidence>
<dbReference type="Pfam" id="PF00672">
    <property type="entry name" value="HAMP"/>
    <property type="match status" value="1"/>
</dbReference>
<comment type="subcellular location">
    <subcellularLocation>
        <location evidence="1">Membrane</location>
    </subcellularLocation>
</comment>
<keyword evidence="6" id="KW-1133">Transmembrane helix</keyword>
<evidence type="ECO:0000313" key="10">
    <source>
        <dbReference type="Proteomes" id="UP000636888"/>
    </source>
</evidence>
<dbReference type="InterPro" id="IPR024478">
    <property type="entry name" value="HlyB_4HB_MCP"/>
</dbReference>
<keyword evidence="6" id="KW-0812">Transmembrane</keyword>
<evidence type="ECO:0000313" key="9">
    <source>
        <dbReference type="EMBL" id="MBJ6725542.1"/>
    </source>
</evidence>
<dbReference type="FunFam" id="1.10.287.950:FF:000001">
    <property type="entry name" value="Methyl-accepting chemotaxis sensory transducer"/>
    <property type="match status" value="1"/>
</dbReference>
<name>A0A8J7LYV7_9BACT</name>
<feature type="transmembrane region" description="Helical" evidence="6">
    <location>
        <begin position="186"/>
        <end position="205"/>
    </location>
</feature>
<dbReference type="RefSeq" id="WP_199384432.1">
    <property type="nucleotide sequence ID" value="NZ_JAEMHM010000009.1"/>
</dbReference>
<dbReference type="SUPFAM" id="SSF58104">
    <property type="entry name" value="Methyl-accepting chemotaxis protein (MCP) signaling domain"/>
    <property type="match status" value="1"/>
</dbReference>
<comment type="caution">
    <text evidence="9">The sequence shown here is derived from an EMBL/GenBank/DDBJ whole genome shotgun (WGS) entry which is preliminary data.</text>
</comment>
<dbReference type="SMART" id="SM00283">
    <property type="entry name" value="MA"/>
    <property type="match status" value="1"/>
</dbReference>
<feature type="domain" description="Methyl-accepting transducer" evidence="7">
    <location>
        <begin position="264"/>
        <end position="500"/>
    </location>
</feature>
<gene>
    <name evidence="9" type="ORF">JFN93_12550</name>
</gene>
<dbReference type="CDD" id="cd19411">
    <property type="entry name" value="MCP2201-like_sensor"/>
    <property type="match status" value="1"/>
</dbReference>
<evidence type="ECO:0000256" key="6">
    <source>
        <dbReference type="SAM" id="Phobius"/>
    </source>
</evidence>
<keyword evidence="6" id="KW-0472">Membrane</keyword>
<dbReference type="PROSITE" id="PS50111">
    <property type="entry name" value="CHEMOTAXIS_TRANSDUC_2"/>
    <property type="match status" value="1"/>
</dbReference>
<feature type="domain" description="HAMP" evidence="8">
    <location>
        <begin position="207"/>
        <end position="259"/>
    </location>
</feature>
<organism evidence="9 10">
    <name type="scientific">Geomesophilobacter sediminis</name>
    <dbReference type="NCBI Taxonomy" id="2798584"/>
    <lineage>
        <taxon>Bacteria</taxon>
        <taxon>Pseudomonadati</taxon>
        <taxon>Thermodesulfobacteriota</taxon>
        <taxon>Desulfuromonadia</taxon>
        <taxon>Geobacterales</taxon>
        <taxon>Geobacteraceae</taxon>
        <taxon>Geomesophilobacter</taxon>
    </lineage>
</organism>
<dbReference type="EMBL" id="JAEMHM010000009">
    <property type="protein sequence ID" value="MBJ6725542.1"/>
    <property type="molecule type" value="Genomic_DNA"/>
</dbReference>
<keyword evidence="5" id="KW-0175">Coiled coil</keyword>
<dbReference type="InterPro" id="IPR047347">
    <property type="entry name" value="YvaQ-like_sensor"/>
</dbReference>
<evidence type="ECO:0000256" key="1">
    <source>
        <dbReference type="ARBA" id="ARBA00004370"/>
    </source>
</evidence>
<evidence type="ECO:0000259" key="7">
    <source>
        <dbReference type="PROSITE" id="PS50111"/>
    </source>
</evidence>
<dbReference type="SMART" id="SM00304">
    <property type="entry name" value="HAMP"/>
    <property type="match status" value="1"/>
</dbReference>
<dbReference type="GO" id="GO:0007165">
    <property type="term" value="P:signal transduction"/>
    <property type="evidence" value="ECO:0007669"/>
    <property type="project" value="UniProtKB-KW"/>
</dbReference>
<proteinExistence type="inferred from homology"/>
<dbReference type="Gene3D" id="1.10.287.950">
    <property type="entry name" value="Methyl-accepting chemotaxis protein"/>
    <property type="match status" value="1"/>
</dbReference>
<keyword evidence="10" id="KW-1185">Reference proteome</keyword>
<protein>
    <submittedName>
        <fullName evidence="9">Methyl-accepting chemotaxis protein</fullName>
    </submittedName>
</protein>
<dbReference type="Pfam" id="PF12729">
    <property type="entry name" value="4HB_MCP_1"/>
    <property type="match status" value="1"/>
</dbReference>
<evidence type="ECO:0000256" key="2">
    <source>
        <dbReference type="ARBA" id="ARBA00023224"/>
    </source>
</evidence>
<dbReference type="GO" id="GO:0006935">
    <property type="term" value="P:chemotaxis"/>
    <property type="evidence" value="ECO:0007669"/>
    <property type="project" value="UniProtKB-ARBA"/>
</dbReference>
<feature type="transmembrane region" description="Helical" evidence="6">
    <location>
        <begin position="12"/>
        <end position="31"/>
    </location>
</feature>
<dbReference type="Pfam" id="PF00015">
    <property type="entry name" value="MCPsignal"/>
    <property type="match status" value="1"/>
</dbReference>
<dbReference type="GO" id="GO:0016020">
    <property type="term" value="C:membrane"/>
    <property type="evidence" value="ECO:0007669"/>
    <property type="project" value="UniProtKB-SubCell"/>
</dbReference>
<dbReference type="CDD" id="cd11386">
    <property type="entry name" value="MCP_signal"/>
    <property type="match status" value="1"/>
</dbReference>
<keyword evidence="2 4" id="KW-0807">Transducer</keyword>
<evidence type="ECO:0000256" key="3">
    <source>
        <dbReference type="ARBA" id="ARBA00029447"/>
    </source>
</evidence>
<dbReference type="AlphaFoldDB" id="A0A8J7LYV7"/>
<comment type="similarity">
    <text evidence="3">Belongs to the methyl-accepting chemotaxis (MCP) protein family.</text>
</comment>
<dbReference type="Proteomes" id="UP000636888">
    <property type="component" value="Unassembled WGS sequence"/>
</dbReference>
<feature type="coiled-coil region" evidence="5">
    <location>
        <begin position="454"/>
        <end position="481"/>
    </location>
</feature>
<dbReference type="PROSITE" id="PS50885">
    <property type="entry name" value="HAMP"/>
    <property type="match status" value="1"/>
</dbReference>
<reference evidence="9" key="1">
    <citation type="submission" date="2020-12" db="EMBL/GenBank/DDBJ databases">
        <title>Geomonas sp. Red875, isolated from river sediment.</title>
        <authorList>
            <person name="Xu Z."/>
            <person name="Zhang Z."/>
            <person name="Masuda Y."/>
            <person name="Itoh H."/>
            <person name="Senoo K."/>
        </authorList>
    </citation>
    <scope>NUCLEOTIDE SEQUENCE</scope>
    <source>
        <strain evidence="9">Red875</strain>
    </source>
</reference>
<dbReference type="PANTHER" id="PTHR32089:SF112">
    <property type="entry name" value="LYSOZYME-LIKE PROTEIN-RELATED"/>
    <property type="match status" value="1"/>
</dbReference>
<dbReference type="CDD" id="cd06225">
    <property type="entry name" value="HAMP"/>
    <property type="match status" value="1"/>
</dbReference>
<evidence type="ECO:0000256" key="5">
    <source>
        <dbReference type="SAM" id="Coils"/>
    </source>
</evidence>
<evidence type="ECO:0000256" key="4">
    <source>
        <dbReference type="PROSITE-ProRule" id="PRU00284"/>
    </source>
</evidence>
<dbReference type="PANTHER" id="PTHR32089">
    <property type="entry name" value="METHYL-ACCEPTING CHEMOTAXIS PROTEIN MCPB"/>
    <property type="match status" value="1"/>
</dbReference>
<accession>A0A8J7LYV7</accession>